<keyword evidence="3 8" id="KW-0812">Transmembrane</keyword>
<proteinExistence type="inferred from homology"/>
<keyword evidence="7 8" id="KW-0472">Membrane</keyword>
<feature type="transmembrane region" description="Helical" evidence="8">
    <location>
        <begin position="244"/>
        <end position="264"/>
    </location>
</feature>
<evidence type="ECO:0000313" key="11">
    <source>
        <dbReference type="EMBL" id="TRZ38024.1"/>
    </source>
</evidence>
<dbReference type="SMART" id="SM00382">
    <property type="entry name" value="AAA"/>
    <property type="match status" value="1"/>
</dbReference>
<evidence type="ECO:0000256" key="1">
    <source>
        <dbReference type="ARBA" id="ARBA00004651"/>
    </source>
</evidence>
<dbReference type="CDD" id="cd18549">
    <property type="entry name" value="ABC_6TM_YwjA_like"/>
    <property type="match status" value="1"/>
</dbReference>
<dbReference type="GO" id="GO:0005886">
    <property type="term" value="C:plasma membrane"/>
    <property type="evidence" value="ECO:0007669"/>
    <property type="project" value="UniProtKB-SubCell"/>
</dbReference>
<sequence>MIKRFFTYYLPHKKLFILDFSSAVIVAILELAFPMAVTWFIDKLLPEGNWSTIVSVSCGLLALYLVSTYLQYIVNYWGHKLGINIETDMRAQLFNHVQRQSFKFFDNTKTGHVMSRITNDLFDIGELAHHGPEDLFIAIMTFVGAFWIMLTINVKLALIVIFIVPVLVWLITYCNKSMNKAWKHMYGDIADVNARVEDSVSGVRVVQSFTNEEFEMERFSVNNKRFRKAKIVAYKVMSLTSSSVYMLMRFFTLVVLVYGAWLTFNGELTNGQLVAFILYVNILQKPIDKISTLLELYPKGMAGFRRFLDLLDSEPEIQDRRDAVEMPALRGDIQFNDVTFGYDNRTVLDKISLNIKAGETVAFVGPSGAGKTTICSLVPRFYDVNSGAIKIDGMDIRDMTKHSLRSQIGIVQQDVFLFTGTLKENIAYGKLDATDEEIHAAVKRAHLEDLIRKLPDGYETQIGERGLKLSGGQKQRLAIARMFLKNPPILILDEATSALDTETEQIIQASLNELAKNRTTLVIAHRLATIRNADRIVVVTENGIEEEGGHDELIEKGGIFANLHRVQYQR</sequence>
<evidence type="ECO:0000259" key="10">
    <source>
        <dbReference type="PROSITE" id="PS50929"/>
    </source>
</evidence>
<dbReference type="RefSeq" id="WP_185766299.1">
    <property type="nucleotide sequence ID" value="NZ_RIBP01000004.1"/>
</dbReference>
<dbReference type="AlphaFoldDB" id="A0A553SM08"/>
<dbReference type="PANTHER" id="PTHR43394:SF1">
    <property type="entry name" value="ATP-BINDING CASSETTE SUB-FAMILY B MEMBER 10, MITOCHONDRIAL"/>
    <property type="match status" value="1"/>
</dbReference>
<dbReference type="GO" id="GO:0015421">
    <property type="term" value="F:ABC-type oligopeptide transporter activity"/>
    <property type="evidence" value="ECO:0007669"/>
    <property type="project" value="TreeGrafter"/>
</dbReference>
<comment type="similarity">
    <text evidence="2">Belongs to the ABC transporter superfamily.</text>
</comment>
<evidence type="ECO:0000256" key="5">
    <source>
        <dbReference type="ARBA" id="ARBA00022840"/>
    </source>
</evidence>
<evidence type="ECO:0000256" key="2">
    <source>
        <dbReference type="ARBA" id="ARBA00005417"/>
    </source>
</evidence>
<dbReference type="PROSITE" id="PS50893">
    <property type="entry name" value="ABC_TRANSPORTER_2"/>
    <property type="match status" value="1"/>
</dbReference>
<feature type="transmembrane region" description="Helical" evidence="8">
    <location>
        <begin position="20"/>
        <end position="41"/>
    </location>
</feature>
<dbReference type="STRING" id="1397.ABW02_03925"/>
<dbReference type="SUPFAM" id="SSF90123">
    <property type="entry name" value="ABC transporter transmembrane region"/>
    <property type="match status" value="1"/>
</dbReference>
<dbReference type="Pfam" id="PF00005">
    <property type="entry name" value="ABC_tran"/>
    <property type="match status" value="1"/>
</dbReference>
<accession>A0A553SM08</accession>
<dbReference type="PROSITE" id="PS50929">
    <property type="entry name" value="ABC_TM1F"/>
    <property type="match status" value="1"/>
</dbReference>
<name>A0A553SM08_NIACI</name>
<feature type="domain" description="ABC transporter" evidence="9">
    <location>
        <begin position="333"/>
        <end position="566"/>
    </location>
</feature>
<evidence type="ECO:0000313" key="12">
    <source>
        <dbReference type="Proteomes" id="UP000319837"/>
    </source>
</evidence>
<dbReference type="InterPro" id="IPR011527">
    <property type="entry name" value="ABC1_TM_dom"/>
</dbReference>
<comment type="caution">
    <text evidence="11">The sequence shown here is derived from an EMBL/GenBank/DDBJ whole genome shotgun (WGS) entry which is preliminary data.</text>
</comment>
<reference evidence="12" key="1">
    <citation type="submission" date="2018-10" db="EMBL/GenBank/DDBJ databases">
        <title>FDA dAtabase for Regulatory Grade micrObial Sequences (FDA-ARGOS): Supporting development and validation of Infectious Disease Dx tests.</title>
        <authorList>
            <person name="Minogue T."/>
            <person name="Wolcott M."/>
            <person name="Wasieloski L."/>
            <person name="Aguilar W."/>
            <person name="Moore D."/>
            <person name="Tallon L."/>
            <person name="Sadzewicz L."/>
            <person name="Sengamalay N."/>
            <person name="Ott S."/>
            <person name="Godinez A."/>
            <person name="Nagaraj S."/>
            <person name="Vavikolanu K."/>
            <person name="Vyas G."/>
            <person name="Nadendla S."/>
            <person name="George J."/>
            <person name="Sichtig H."/>
        </authorList>
    </citation>
    <scope>NUCLEOTIDE SEQUENCE [LARGE SCALE GENOMIC DNA]</scope>
    <source>
        <strain evidence="12">FDAARGOS_343</strain>
    </source>
</reference>
<dbReference type="CDD" id="cd03251">
    <property type="entry name" value="ABCC_MsbA"/>
    <property type="match status" value="1"/>
</dbReference>
<dbReference type="GO" id="GO:0016887">
    <property type="term" value="F:ATP hydrolysis activity"/>
    <property type="evidence" value="ECO:0007669"/>
    <property type="project" value="InterPro"/>
</dbReference>
<evidence type="ECO:0000256" key="4">
    <source>
        <dbReference type="ARBA" id="ARBA00022741"/>
    </source>
</evidence>
<evidence type="ECO:0000256" key="6">
    <source>
        <dbReference type="ARBA" id="ARBA00022989"/>
    </source>
</evidence>
<comment type="subcellular location">
    <subcellularLocation>
        <location evidence="1">Cell membrane</location>
        <topology evidence="1">Multi-pass membrane protein</topology>
    </subcellularLocation>
</comment>
<dbReference type="Gene3D" id="3.40.50.300">
    <property type="entry name" value="P-loop containing nucleotide triphosphate hydrolases"/>
    <property type="match status" value="1"/>
</dbReference>
<dbReference type="EMBL" id="RIBP01000004">
    <property type="protein sequence ID" value="TRZ38024.1"/>
    <property type="molecule type" value="Genomic_DNA"/>
</dbReference>
<keyword evidence="5 11" id="KW-0067">ATP-binding</keyword>
<dbReference type="InterPro" id="IPR027417">
    <property type="entry name" value="P-loop_NTPase"/>
</dbReference>
<dbReference type="Pfam" id="PF00664">
    <property type="entry name" value="ABC_membrane"/>
    <property type="match status" value="1"/>
</dbReference>
<dbReference type="Gene3D" id="1.20.1560.10">
    <property type="entry name" value="ABC transporter type 1, transmembrane domain"/>
    <property type="match status" value="1"/>
</dbReference>
<feature type="transmembrane region" description="Helical" evidence="8">
    <location>
        <begin position="53"/>
        <end position="74"/>
    </location>
</feature>
<dbReference type="GO" id="GO:0005524">
    <property type="term" value="F:ATP binding"/>
    <property type="evidence" value="ECO:0007669"/>
    <property type="project" value="UniProtKB-KW"/>
</dbReference>
<evidence type="ECO:0000259" key="9">
    <source>
        <dbReference type="PROSITE" id="PS50893"/>
    </source>
</evidence>
<dbReference type="Proteomes" id="UP000319837">
    <property type="component" value="Unassembled WGS sequence"/>
</dbReference>
<feature type="transmembrane region" description="Helical" evidence="8">
    <location>
        <begin position="134"/>
        <end position="150"/>
    </location>
</feature>
<dbReference type="FunFam" id="3.40.50.300:FF:000218">
    <property type="entry name" value="Multidrug ABC transporter ATP-binding protein"/>
    <property type="match status" value="1"/>
</dbReference>
<dbReference type="PROSITE" id="PS00211">
    <property type="entry name" value="ABC_TRANSPORTER_1"/>
    <property type="match status" value="1"/>
</dbReference>
<feature type="transmembrane region" description="Helical" evidence="8">
    <location>
        <begin position="156"/>
        <end position="175"/>
    </location>
</feature>
<dbReference type="PANTHER" id="PTHR43394">
    <property type="entry name" value="ATP-DEPENDENT PERMEASE MDL1, MITOCHONDRIAL"/>
    <property type="match status" value="1"/>
</dbReference>
<dbReference type="InterPro" id="IPR003439">
    <property type="entry name" value="ABC_transporter-like_ATP-bd"/>
</dbReference>
<dbReference type="InterPro" id="IPR039421">
    <property type="entry name" value="Type_1_exporter"/>
</dbReference>
<protein>
    <submittedName>
        <fullName evidence="11">ABC transporter ATP-binding protein</fullName>
    </submittedName>
</protein>
<organism evidence="11 12">
    <name type="scientific">Niallia circulans</name>
    <name type="common">Bacillus circulans</name>
    <dbReference type="NCBI Taxonomy" id="1397"/>
    <lineage>
        <taxon>Bacteria</taxon>
        <taxon>Bacillati</taxon>
        <taxon>Bacillota</taxon>
        <taxon>Bacilli</taxon>
        <taxon>Bacillales</taxon>
        <taxon>Bacillaceae</taxon>
        <taxon>Niallia</taxon>
    </lineage>
</organism>
<evidence type="ECO:0000256" key="3">
    <source>
        <dbReference type="ARBA" id="ARBA00022692"/>
    </source>
</evidence>
<evidence type="ECO:0000256" key="8">
    <source>
        <dbReference type="SAM" id="Phobius"/>
    </source>
</evidence>
<dbReference type="InterPro" id="IPR003593">
    <property type="entry name" value="AAA+_ATPase"/>
</dbReference>
<keyword evidence="6 8" id="KW-1133">Transmembrane helix</keyword>
<keyword evidence="4" id="KW-0547">Nucleotide-binding</keyword>
<dbReference type="SUPFAM" id="SSF52540">
    <property type="entry name" value="P-loop containing nucleoside triphosphate hydrolases"/>
    <property type="match status" value="1"/>
</dbReference>
<dbReference type="InterPro" id="IPR036640">
    <property type="entry name" value="ABC1_TM_sf"/>
</dbReference>
<feature type="domain" description="ABC transmembrane type-1" evidence="10">
    <location>
        <begin position="17"/>
        <end position="299"/>
    </location>
</feature>
<gene>
    <name evidence="11" type="ORF">CEQ21_21670</name>
</gene>
<evidence type="ECO:0000256" key="7">
    <source>
        <dbReference type="ARBA" id="ARBA00023136"/>
    </source>
</evidence>
<dbReference type="InterPro" id="IPR017871">
    <property type="entry name" value="ABC_transporter-like_CS"/>
</dbReference>
<dbReference type="FunFam" id="1.20.1560.10:FF:000053">
    <property type="entry name" value="Multidrug ABC transporter ATP-binding protein"/>
    <property type="match status" value="1"/>
</dbReference>